<comment type="caution">
    <text evidence="2">The sequence shown here is derived from an EMBL/GenBank/DDBJ whole genome shotgun (WGS) entry which is preliminary data.</text>
</comment>
<evidence type="ECO:0000256" key="1">
    <source>
        <dbReference type="SAM" id="MobiDB-lite"/>
    </source>
</evidence>
<dbReference type="OrthoDB" id="3068835at2759"/>
<dbReference type="Proteomes" id="UP000559256">
    <property type="component" value="Unassembled WGS sequence"/>
</dbReference>
<protein>
    <submittedName>
        <fullName evidence="2">Uncharacterized protein</fullName>
    </submittedName>
</protein>
<feature type="region of interest" description="Disordered" evidence="1">
    <location>
        <begin position="1"/>
        <end position="27"/>
    </location>
</feature>
<accession>A0A8H5LPQ2</accession>
<dbReference type="EMBL" id="JAACJM010000030">
    <property type="protein sequence ID" value="KAF5364913.1"/>
    <property type="molecule type" value="Genomic_DNA"/>
</dbReference>
<feature type="compositionally biased region" description="Basic and acidic residues" evidence="1">
    <location>
        <begin position="461"/>
        <end position="497"/>
    </location>
</feature>
<dbReference type="InterPro" id="IPR053221">
    <property type="entry name" value="Burnettramic_acid_biosynth"/>
</dbReference>
<dbReference type="PANTHER" id="PTHR38887:SF1">
    <property type="entry name" value="RAS MODIFICATION PROTEIN ERF4"/>
    <property type="match status" value="1"/>
</dbReference>
<evidence type="ECO:0000313" key="2">
    <source>
        <dbReference type="EMBL" id="KAF5364913.1"/>
    </source>
</evidence>
<sequence length="497" mass="55629">MPASPLEATSSQRQVSDGSNASLSQTPIATSSGVQLKRDADLLIQHFLPPTASVTESTQQEYQSRPLPYPLCIPQISVSAEWDSAFARGYNDELQSVGISQEMLLNFIDGLNLAIQASPPLRVVSLVGTVIGFVPYHWAMIAGAAITTAAQTGMRVISKTLTDRYLRAANLNLFHPRGLSVRLCTTPAMQLLISETDENGETKKKGKTKERLNKFGRGVGSALLKSPIPLPLASSIVRAVADKPSSVPVIEGETIQGSVLRRRLAVVQEPGLALPLRLDGMPPPVKPEGVMDKMSAWGVKADSWFDNRRERKNEQRRRALKRFEEENLNPWSLQRQMPGRGFEDDLRDPDSSRRETTSSGATSKLKEFAGLANDYLEKRSMRREIEEERIYRARKGLPIVGSIGAPKSRMERRVADEDLLERWATDKILWIVIMSADNDSQIDGIERAESAEEEEQIDQNTWRREMVQEREDIEEEVKHERFETPEDEREIRSANGS</sequence>
<evidence type="ECO:0000313" key="3">
    <source>
        <dbReference type="Proteomes" id="UP000559256"/>
    </source>
</evidence>
<keyword evidence="3" id="KW-1185">Reference proteome</keyword>
<dbReference type="AlphaFoldDB" id="A0A8H5LPQ2"/>
<dbReference type="PANTHER" id="PTHR38887">
    <property type="entry name" value="CHROMOSOME 21, WHOLE GENOME SHOTGUN SEQUENCE"/>
    <property type="match status" value="1"/>
</dbReference>
<reference evidence="2 3" key="1">
    <citation type="journal article" date="2020" name="ISME J.">
        <title>Uncovering the hidden diversity of litter-decomposition mechanisms in mushroom-forming fungi.</title>
        <authorList>
            <person name="Floudas D."/>
            <person name="Bentzer J."/>
            <person name="Ahren D."/>
            <person name="Johansson T."/>
            <person name="Persson P."/>
            <person name="Tunlid A."/>
        </authorList>
    </citation>
    <scope>NUCLEOTIDE SEQUENCE [LARGE SCALE GENOMIC DNA]</scope>
    <source>
        <strain evidence="2 3">CBS 291.85</strain>
    </source>
</reference>
<feature type="region of interest" description="Disordered" evidence="1">
    <location>
        <begin position="333"/>
        <end position="364"/>
    </location>
</feature>
<gene>
    <name evidence="2" type="ORF">D9758_008148</name>
</gene>
<proteinExistence type="predicted"/>
<name>A0A8H5LPQ2_9AGAR</name>
<feature type="region of interest" description="Disordered" evidence="1">
    <location>
        <begin position="445"/>
        <end position="497"/>
    </location>
</feature>
<feature type="compositionally biased region" description="Polar residues" evidence="1">
    <location>
        <begin position="7"/>
        <end position="27"/>
    </location>
</feature>
<feature type="compositionally biased region" description="Basic and acidic residues" evidence="1">
    <location>
        <begin position="341"/>
        <end position="356"/>
    </location>
</feature>
<organism evidence="2 3">
    <name type="scientific">Tetrapyrgos nigripes</name>
    <dbReference type="NCBI Taxonomy" id="182062"/>
    <lineage>
        <taxon>Eukaryota</taxon>
        <taxon>Fungi</taxon>
        <taxon>Dikarya</taxon>
        <taxon>Basidiomycota</taxon>
        <taxon>Agaricomycotina</taxon>
        <taxon>Agaricomycetes</taxon>
        <taxon>Agaricomycetidae</taxon>
        <taxon>Agaricales</taxon>
        <taxon>Marasmiineae</taxon>
        <taxon>Marasmiaceae</taxon>
        <taxon>Tetrapyrgos</taxon>
    </lineage>
</organism>